<dbReference type="Proteomes" id="UP000095751">
    <property type="component" value="Unassembled WGS sequence"/>
</dbReference>
<keyword evidence="4" id="KW-0808">Transferase</keyword>
<name>A0A1E7F2G7_9STRA</name>
<dbReference type="InterPro" id="IPR008266">
    <property type="entry name" value="Tyr_kinase_AS"/>
</dbReference>
<dbReference type="InterPro" id="IPR000719">
    <property type="entry name" value="Prot_kinase_dom"/>
</dbReference>
<dbReference type="InParanoid" id="A0A1E7F2G7"/>
<dbReference type="OrthoDB" id="541276at2759"/>
<dbReference type="PANTHER" id="PTHR24346">
    <property type="entry name" value="MAP/MICROTUBULE AFFINITY-REGULATING KINASE"/>
    <property type="match status" value="1"/>
</dbReference>
<dbReference type="InterPro" id="IPR011009">
    <property type="entry name" value="Kinase-like_dom_sf"/>
</dbReference>
<dbReference type="PANTHER" id="PTHR24346:SF75">
    <property type="entry name" value="AURORA KINASE"/>
    <property type="match status" value="1"/>
</dbReference>
<dbReference type="GO" id="GO:0005524">
    <property type="term" value="F:ATP binding"/>
    <property type="evidence" value="ECO:0007669"/>
    <property type="project" value="UniProtKB-KW"/>
</dbReference>
<evidence type="ECO:0000313" key="4">
    <source>
        <dbReference type="EMBL" id="OEU12327.1"/>
    </source>
</evidence>
<keyword evidence="1" id="KW-0547">Nucleotide-binding</keyword>
<evidence type="ECO:0000256" key="1">
    <source>
        <dbReference type="ARBA" id="ARBA00022741"/>
    </source>
</evidence>
<accession>A0A1E7F2G7</accession>
<dbReference type="GO" id="GO:0005737">
    <property type="term" value="C:cytoplasm"/>
    <property type="evidence" value="ECO:0007669"/>
    <property type="project" value="TreeGrafter"/>
</dbReference>
<proteinExistence type="predicted"/>
<keyword evidence="2" id="KW-0067">ATP-binding</keyword>
<dbReference type="KEGG" id="fcy:FRACYDRAFT_191716"/>
<dbReference type="CDD" id="cd00180">
    <property type="entry name" value="PKc"/>
    <property type="match status" value="1"/>
</dbReference>
<dbReference type="GO" id="GO:0004674">
    <property type="term" value="F:protein serine/threonine kinase activity"/>
    <property type="evidence" value="ECO:0007669"/>
    <property type="project" value="TreeGrafter"/>
</dbReference>
<feature type="domain" description="Protein kinase" evidence="3">
    <location>
        <begin position="1"/>
        <end position="236"/>
    </location>
</feature>
<dbReference type="SMART" id="SM00220">
    <property type="entry name" value="S_TKc"/>
    <property type="match status" value="1"/>
</dbReference>
<dbReference type="PROSITE" id="PS00109">
    <property type="entry name" value="PROTEIN_KINASE_TYR"/>
    <property type="match status" value="1"/>
</dbReference>
<keyword evidence="4" id="KW-0418">Kinase</keyword>
<dbReference type="AlphaFoldDB" id="A0A1E7F2G7"/>
<reference evidence="4 5" key="1">
    <citation type="submission" date="2016-09" db="EMBL/GenBank/DDBJ databases">
        <title>Extensive genetic diversity and differential bi-allelic expression allows diatom success in the polar Southern Ocean.</title>
        <authorList>
            <consortium name="DOE Joint Genome Institute"/>
            <person name="Mock T."/>
            <person name="Otillar R.P."/>
            <person name="Strauss J."/>
            <person name="Dupont C."/>
            <person name="Frickenhaus S."/>
            <person name="Maumus F."/>
            <person name="Mcmullan M."/>
            <person name="Sanges R."/>
            <person name="Schmutz J."/>
            <person name="Toseland A."/>
            <person name="Valas R."/>
            <person name="Veluchamy A."/>
            <person name="Ward B.J."/>
            <person name="Allen A."/>
            <person name="Barry K."/>
            <person name="Falciatore A."/>
            <person name="Ferrante M."/>
            <person name="Fortunato A.E."/>
            <person name="Gloeckner G."/>
            <person name="Gruber A."/>
            <person name="Hipkin R."/>
            <person name="Janech M."/>
            <person name="Kroth P."/>
            <person name="Leese F."/>
            <person name="Lindquist E."/>
            <person name="Lyon B.R."/>
            <person name="Martin J."/>
            <person name="Mayer C."/>
            <person name="Parker M."/>
            <person name="Quesneville H."/>
            <person name="Raymond J."/>
            <person name="Uhlig C."/>
            <person name="Valentin K.U."/>
            <person name="Worden A.Z."/>
            <person name="Armbrust E.V."/>
            <person name="Bowler C."/>
            <person name="Green B."/>
            <person name="Moulton V."/>
            <person name="Van Oosterhout C."/>
            <person name="Grigoriev I."/>
        </authorList>
    </citation>
    <scope>NUCLEOTIDE SEQUENCE [LARGE SCALE GENOMIC DNA]</scope>
    <source>
        <strain evidence="4 5">CCMP1102</strain>
    </source>
</reference>
<dbReference type="SUPFAM" id="SSF56112">
    <property type="entry name" value="Protein kinase-like (PK-like)"/>
    <property type="match status" value="1"/>
</dbReference>
<dbReference type="EMBL" id="KV784365">
    <property type="protein sequence ID" value="OEU12327.1"/>
    <property type="molecule type" value="Genomic_DNA"/>
</dbReference>
<dbReference type="PROSITE" id="PS50011">
    <property type="entry name" value="PROTEIN_KINASE_DOM"/>
    <property type="match status" value="1"/>
</dbReference>
<evidence type="ECO:0000259" key="3">
    <source>
        <dbReference type="PROSITE" id="PS50011"/>
    </source>
</evidence>
<evidence type="ECO:0000256" key="2">
    <source>
        <dbReference type="ARBA" id="ARBA00022840"/>
    </source>
</evidence>
<gene>
    <name evidence="4" type="ORF">FRACYDRAFT_191716</name>
</gene>
<dbReference type="GO" id="GO:0035556">
    <property type="term" value="P:intracellular signal transduction"/>
    <property type="evidence" value="ECO:0007669"/>
    <property type="project" value="TreeGrafter"/>
</dbReference>
<keyword evidence="5" id="KW-1185">Reference proteome</keyword>
<organism evidence="4 5">
    <name type="scientific">Fragilariopsis cylindrus CCMP1102</name>
    <dbReference type="NCBI Taxonomy" id="635003"/>
    <lineage>
        <taxon>Eukaryota</taxon>
        <taxon>Sar</taxon>
        <taxon>Stramenopiles</taxon>
        <taxon>Ochrophyta</taxon>
        <taxon>Bacillariophyta</taxon>
        <taxon>Bacillariophyceae</taxon>
        <taxon>Bacillariophycidae</taxon>
        <taxon>Bacillariales</taxon>
        <taxon>Bacillariaceae</taxon>
        <taxon>Fragilariopsis</taxon>
    </lineage>
</organism>
<dbReference type="Pfam" id="PF00069">
    <property type="entry name" value="Pkinase"/>
    <property type="match status" value="1"/>
</dbReference>
<protein>
    <submittedName>
        <fullName evidence="4">Kinase-like protein</fullName>
    </submittedName>
</protein>
<dbReference type="Gene3D" id="1.10.510.10">
    <property type="entry name" value="Transferase(Phosphotransferase) domain 1"/>
    <property type="match status" value="1"/>
</dbReference>
<evidence type="ECO:0000313" key="5">
    <source>
        <dbReference type="Proteomes" id="UP000095751"/>
    </source>
</evidence>
<sequence length="243" mass="27758">MQTIGDNHHVLGIYEALQDEQFLYIITKYCEGGNLVPWIFQKRDHIHEKFGGFAAVYQNILENVDYLHRNYICHRDLSPDNCMVLNRRIVFNDLAMSFRIPQGGITSRTGGFFGKTAYLPPEIVSGFHYFKATSCDLWSSVVILFNLVTGEIAWETSLPTDRRFRYLVLAGGLSRIPVNERTVEMLADEPITSDLRSLAEICMNLNPAVADLLEGVLQLDPNQRWKTDQVKNCLWLEASRQLG</sequence>